<dbReference type="RefSeq" id="WP_204711647.1">
    <property type="nucleotide sequence ID" value="NZ_JBHSZV010000042.1"/>
</dbReference>
<sequence>MNSKKEKIISHCEHSINWVNNLENLSENQWRTPIAEGKWTIAEVVGHLIPWDKYFIERIPYLINESEMSPSPNIEEVNENASANSRRRSKEEIIKEFIEVRENLISKISELDDDLWEKEFSIGNKTLSLYTDFSRLVEHDELHFTQINQLLNE</sequence>
<evidence type="ECO:0000259" key="1">
    <source>
        <dbReference type="Pfam" id="PF12867"/>
    </source>
</evidence>
<name>A0ABW2EMG0_9BACI</name>
<proteinExistence type="predicted"/>
<dbReference type="Gene3D" id="1.20.120.450">
    <property type="entry name" value="dinb family like domain"/>
    <property type="match status" value="1"/>
</dbReference>
<dbReference type="InterPro" id="IPR034660">
    <property type="entry name" value="DinB/YfiT-like"/>
</dbReference>
<dbReference type="Pfam" id="PF12867">
    <property type="entry name" value="DinB_2"/>
    <property type="match status" value="1"/>
</dbReference>
<gene>
    <name evidence="2" type="ORF">ACFQIC_15830</name>
</gene>
<protein>
    <submittedName>
        <fullName evidence="2">DinB family protein</fullName>
    </submittedName>
</protein>
<dbReference type="EMBL" id="JBHSZV010000042">
    <property type="protein sequence ID" value="MFC7063285.1"/>
    <property type="molecule type" value="Genomic_DNA"/>
</dbReference>
<dbReference type="Proteomes" id="UP001596410">
    <property type="component" value="Unassembled WGS sequence"/>
</dbReference>
<dbReference type="SUPFAM" id="SSF109854">
    <property type="entry name" value="DinB/YfiT-like putative metalloenzymes"/>
    <property type="match status" value="1"/>
</dbReference>
<evidence type="ECO:0000313" key="3">
    <source>
        <dbReference type="Proteomes" id="UP001596410"/>
    </source>
</evidence>
<accession>A0ABW2EMG0</accession>
<dbReference type="InterPro" id="IPR024775">
    <property type="entry name" value="DinB-like"/>
</dbReference>
<reference evidence="3" key="1">
    <citation type="journal article" date="2019" name="Int. J. Syst. Evol. Microbiol.">
        <title>The Global Catalogue of Microorganisms (GCM) 10K type strain sequencing project: providing services to taxonomists for standard genome sequencing and annotation.</title>
        <authorList>
            <consortium name="The Broad Institute Genomics Platform"/>
            <consortium name="The Broad Institute Genome Sequencing Center for Infectious Disease"/>
            <person name="Wu L."/>
            <person name="Ma J."/>
        </authorList>
    </citation>
    <scope>NUCLEOTIDE SEQUENCE [LARGE SCALE GENOMIC DNA]</scope>
    <source>
        <strain evidence="3">CGMCC 4.1621</strain>
    </source>
</reference>
<organism evidence="2 3">
    <name type="scientific">Halobacillus seohaensis</name>
    <dbReference type="NCBI Taxonomy" id="447421"/>
    <lineage>
        <taxon>Bacteria</taxon>
        <taxon>Bacillati</taxon>
        <taxon>Bacillota</taxon>
        <taxon>Bacilli</taxon>
        <taxon>Bacillales</taxon>
        <taxon>Bacillaceae</taxon>
        <taxon>Halobacillus</taxon>
    </lineage>
</organism>
<keyword evidence="3" id="KW-1185">Reference proteome</keyword>
<feature type="domain" description="DinB-like" evidence="1">
    <location>
        <begin position="22"/>
        <end position="147"/>
    </location>
</feature>
<evidence type="ECO:0000313" key="2">
    <source>
        <dbReference type="EMBL" id="MFC7063285.1"/>
    </source>
</evidence>
<comment type="caution">
    <text evidence="2">The sequence shown here is derived from an EMBL/GenBank/DDBJ whole genome shotgun (WGS) entry which is preliminary data.</text>
</comment>